<feature type="domain" description="AMP-binding enzyme C-terminal" evidence="4">
    <location>
        <begin position="371"/>
        <end position="433"/>
    </location>
</feature>
<gene>
    <name evidence="5" type="ORF">BSZ36_08895</name>
</gene>
<proteinExistence type="inferred from homology"/>
<evidence type="ECO:0008006" key="7">
    <source>
        <dbReference type="Google" id="ProtNLM"/>
    </source>
</evidence>
<dbReference type="SUPFAM" id="SSF56801">
    <property type="entry name" value="Acetyl-CoA synthetase-like"/>
    <property type="match status" value="1"/>
</dbReference>
<dbReference type="Gene3D" id="3.30.300.30">
    <property type="match status" value="1"/>
</dbReference>
<dbReference type="AlphaFoldDB" id="A0A259TZQ2"/>
<dbReference type="PANTHER" id="PTHR43201">
    <property type="entry name" value="ACYL-COA SYNTHETASE"/>
    <property type="match status" value="1"/>
</dbReference>
<dbReference type="InterPro" id="IPR042099">
    <property type="entry name" value="ANL_N_sf"/>
</dbReference>
<sequence>MTDPASAHALRQPLAPAVVGREAVAWGEWNARIGRAARGLTMLGVDRVALRCTDRLSLAVLALGAIRAGVLAVLVPTRWPAPLAESALANAGVEVAVTDLPLATLKNLAPEAILATQGENRGGSLDADRPAVAVFTSGSTGAPKAAVLTWGALEASARGVNSHLGLEAGDRWLLDLPVAHVGGLGVVVRCALAGAALAVPSPGQPLADALAALAPTHASLVSTQLRRLLASGANLDSLRAILLGGSAMPDALLAEAVARGLPVSPSYGLTEMGSTVTAVSVPATPEALATSGRPLAGREVRISASGEIEVRDATRFSGYLTPDGLIEPFQASGWFATGDLGDIDGAGRLCVSGRRGLRFVSGGENVQPEAIERELLALGAVAEAVVVPIEDAEFGHRPLAFVRPAAGESADSDAIRAALRQRLPGFMIPVEVVPWEGAQGMKPDRVALAEAARQKRNA</sequence>
<dbReference type="Pfam" id="PF00501">
    <property type="entry name" value="AMP-binding"/>
    <property type="match status" value="1"/>
</dbReference>
<dbReference type="Gene3D" id="3.40.50.12780">
    <property type="entry name" value="N-terminal domain of ligase-like"/>
    <property type="match status" value="1"/>
</dbReference>
<accession>A0A259TZQ2</accession>
<name>A0A259TZQ2_9BACT</name>
<evidence type="ECO:0000259" key="3">
    <source>
        <dbReference type="Pfam" id="PF00501"/>
    </source>
</evidence>
<dbReference type="CDD" id="cd17630">
    <property type="entry name" value="OSB_MenE-like"/>
    <property type="match status" value="1"/>
</dbReference>
<dbReference type="InterPro" id="IPR045851">
    <property type="entry name" value="AMP-bd_C_sf"/>
</dbReference>
<comment type="similarity">
    <text evidence="1">Belongs to the ATP-dependent AMP-binding enzyme family.</text>
</comment>
<evidence type="ECO:0000313" key="6">
    <source>
        <dbReference type="Proteomes" id="UP000216446"/>
    </source>
</evidence>
<protein>
    <recommendedName>
        <fullName evidence="7">O-succinylbenzoate--CoA ligase</fullName>
    </recommendedName>
</protein>
<keyword evidence="2" id="KW-0436">Ligase</keyword>
<evidence type="ECO:0000256" key="1">
    <source>
        <dbReference type="ARBA" id="ARBA00006432"/>
    </source>
</evidence>
<dbReference type="OrthoDB" id="4317020at2"/>
<comment type="caution">
    <text evidence="5">The sequence shown here is derived from an EMBL/GenBank/DDBJ whole genome shotgun (WGS) entry which is preliminary data.</text>
</comment>
<dbReference type="InterPro" id="IPR000873">
    <property type="entry name" value="AMP-dep_synth/lig_dom"/>
</dbReference>
<dbReference type="EMBL" id="MQWB01000001">
    <property type="protein sequence ID" value="OZC03077.1"/>
    <property type="molecule type" value="Genomic_DNA"/>
</dbReference>
<evidence type="ECO:0000313" key="5">
    <source>
        <dbReference type="EMBL" id="OZC03077.1"/>
    </source>
</evidence>
<reference evidence="5 6" key="1">
    <citation type="submission" date="2016-11" db="EMBL/GenBank/DDBJ databases">
        <title>Study of marine rhodopsin-containing bacteria.</title>
        <authorList>
            <person name="Yoshizawa S."/>
            <person name="Kumagai Y."/>
            <person name="Kogure K."/>
        </authorList>
    </citation>
    <scope>NUCLEOTIDE SEQUENCE [LARGE SCALE GENOMIC DNA]</scope>
    <source>
        <strain evidence="5 6">SG-29</strain>
    </source>
</reference>
<dbReference type="Proteomes" id="UP000216446">
    <property type="component" value="Unassembled WGS sequence"/>
</dbReference>
<evidence type="ECO:0000259" key="4">
    <source>
        <dbReference type="Pfam" id="PF13193"/>
    </source>
</evidence>
<dbReference type="RefSeq" id="WP_094548017.1">
    <property type="nucleotide sequence ID" value="NZ_MQWB01000001.1"/>
</dbReference>
<evidence type="ECO:0000256" key="2">
    <source>
        <dbReference type="ARBA" id="ARBA00022598"/>
    </source>
</evidence>
<dbReference type="InParanoid" id="A0A259TZQ2"/>
<dbReference type="PANTHER" id="PTHR43201:SF5">
    <property type="entry name" value="MEDIUM-CHAIN ACYL-COA LIGASE ACSF2, MITOCHONDRIAL"/>
    <property type="match status" value="1"/>
</dbReference>
<feature type="domain" description="AMP-dependent synthetase/ligase" evidence="3">
    <location>
        <begin position="8"/>
        <end position="319"/>
    </location>
</feature>
<dbReference type="InterPro" id="IPR025110">
    <property type="entry name" value="AMP-bd_C"/>
</dbReference>
<dbReference type="Pfam" id="PF13193">
    <property type="entry name" value="AMP-binding_C"/>
    <property type="match status" value="1"/>
</dbReference>
<dbReference type="GO" id="GO:0006631">
    <property type="term" value="P:fatty acid metabolic process"/>
    <property type="evidence" value="ECO:0007669"/>
    <property type="project" value="TreeGrafter"/>
</dbReference>
<dbReference type="FunCoup" id="A0A259TZQ2">
    <property type="interactions" value="83"/>
</dbReference>
<organism evidence="5 6">
    <name type="scientific">Rubricoccus marinus</name>
    <dbReference type="NCBI Taxonomy" id="716817"/>
    <lineage>
        <taxon>Bacteria</taxon>
        <taxon>Pseudomonadati</taxon>
        <taxon>Rhodothermota</taxon>
        <taxon>Rhodothermia</taxon>
        <taxon>Rhodothermales</taxon>
        <taxon>Rubricoccaceae</taxon>
        <taxon>Rubricoccus</taxon>
    </lineage>
</organism>
<keyword evidence="6" id="KW-1185">Reference proteome</keyword>
<dbReference type="GO" id="GO:0031956">
    <property type="term" value="F:medium-chain fatty acid-CoA ligase activity"/>
    <property type="evidence" value="ECO:0007669"/>
    <property type="project" value="TreeGrafter"/>
</dbReference>